<dbReference type="GeneID" id="63914900"/>
<proteinExistence type="inferred from homology"/>
<reference evidence="5 6" key="1">
    <citation type="journal article" date="2014" name="BMC Genomics">
        <title>Genome sequencing of four Aureobasidium pullulans varieties: biotechnological potential, stress tolerance, and description of new species.</title>
        <authorList>
            <person name="Gostin Ar C."/>
            <person name="Ohm R.A."/>
            <person name="Kogej T."/>
            <person name="Sonjak S."/>
            <person name="Turk M."/>
            <person name="Zajc J."/>
            <person name="Zalar P."/>
            <person name="Grube M."/>
            <person name="Sun H."/>
            <person name="Han J."/>
            <person name="Sharma A."/>
            <person name="Chiniquy J."/>
            <person name="Ngan C.Y."/>
            <person name="Lipzen A."/>
            <person name="Barry K."/>
            <person name="Grigoriev I.V."/>
            <person name="Gunde-Cimerman N."/>
        </authorList>
    </citation>
    <scope>NUCLEOTIDE SEQUENCE [LARGE SCALE GENOMIC DNA]</scope>
    <source>
        <strain evidence="5 6">CBS 110374</strain>
    </source>
</reference>
<dbReference type="GO" id="GO:0006887">
    <property type="term" value="P:exocytosis"/>
    <property type="evidence" value="ECO:0007669"/>
    <property type="project" value="UniProtKB-KW"/>
</dbReference>
<dbReference type="GO" id="GO:0000145">
    <property type="term" value="C:exocyst"/>
    <property type="evidence" value="ECO:0007669"/>
    <property type="project" value="InterPro"/>
</dbReference>
<comment type="similarity">
    <text evidence="1">Belongs to the SEC6 family.</text>
</comment>
<feature type="coiled-coil region" evidence="4">
    <location>
        <begin position="107"/>
        <end position="134"/>
    </location>
</feature>
<dbReference type="GO" id="GO:0051601">
    <property type="term" value="P:exocyst localization"/>
    <property type="evidence" value="ECO:0007669"/>
    <property type="project" value="TreeGrafter"/>
</dbReference>
<dbReference type="EMBL" id="KL584832">
    <property type="protein sequence ID" value="KEQ63017.1"/>
    <property type="molecule type" value="Genomic_DNA"/>
</dbReference>
<evidence type="ECO:0000313" key="6">
    <source>
        <dbReference type="Proteomes" id="UP000030672"/>
    </source>
</evidence>
<dbReference type="FunFam" id="1.10.357.50:FF:000006">
    <property type="entry name" value="Exocyst complex component sec6"/>
    <property type="match status" value="1"/>
</dbReference>
<dbReference type="InterPro" id="IPR042532">
    <property type="entry name" value="EXOC3/Sec6_C"/>
</dbReference>
<sequence>MNDTDDVTNRLAELLRHPDDLDKIASLKSEFTRKKAAVDGQLRIGLKEQLEITQQGMSSINDGQHTVNLIKDEMIKIDRLCVEAQNMIQDFPFVDKVAQTHRNFAQVEDMKAQIESFGRNLDDLENLLREDDENTENQDNLLAIHYGLTKLRDIRDIALDSIKSSTEDAGTELINNLQLGETGATLQDHFTRLDDVIDWFDEHVGSACLNLIPLVQSGNNGIIVRLALIVEKEEEKDRQVEALQHAHREFKDLASRFKSMNAGQKELRGYKDKFLKAIEYNCQAQFDQAGETFFEDPDKLEKSVRWYFNDLNTVKLGMQTLMPKKWRIFKTYVGIYHKLMHDFLMSKVQDDQLNPPHMLAIVHWVAKYYAKMDKLGVSADQLHPHVIDDREADIIREYRTLITNAVEQWMDRMSTTDRQTFLERKENTLDTDAEGHLRTKTLGDLWRMLREQLTVASSSDRPDVVEGVVESMMRALQSRQSMWQQLIDSETQKYTSPTMPQAEQEGLQSLQDWLVAIANDQIACIDDHEEQGQISYLTTFRREYETIVTPAYALSSNTELDTLRDGYVDLGTHCITLFTALIFSVDFRGILAEFFTPAWYNKKAMAQIISTFEDYLADYSDVLHPSLRDVLVEELADELLVRYLSAIRNRGVKFRRGDPFNEKIKDDVLTVFNFFSTQEASFPAIKDKWRAVNAFVELLNAEKGPAVADAYEQFKRENWDLQIGWVEAVLRTRDDCDRSLIGLVKARAAEVEVERGMETVMSKVR</sequence>
<evidence type="ECO:0000313" key="5">
    <source>
        <dbReference type="EMBL" id="KEQ63017.1"/>
    </source>
</evidence>
<evidence type="ECO:0000256" key="2">
    <source>
        <dbReference type="ARBA" id="ARBA00022448"/>
    </source>
</evidence>
<dbReference type="GO" id="GO:0000149">
    <property type="term" value="F:SNARE binding"/>
    <property type="evidence" value="ECO:0007669"/>
    <property type="project" value="TreeGrafter"/>
</dbReference>
<keyword evidence="3" id="KW-0268">Exocytosis</keyword>
<dbReference type="Gene3D" id="1.10.357.70">
    <property type="entry name" value="Exocyst complex component Sec6, C-terminal domain"/>
    <property type="match status" value="1"/>
</dbReference>
<accession>A0A074VZ69</accession>
<dbReference type="Pfam" id="PF06046">
    <property type="entry name" value="Sec6"/>
    <property type="match status" value="1"/>
</dbReference>
<name>A0A074VZ69_AURM1</name>
<keyword evidence="2" id="KW-0813">Transport</keyword>
<dbReference type="HOGENOM" id="CLU_011776_0_1_1"/>
<dbReference type="FunFam" id="1.10.357.70:FF:000005">
    <property type="entry name" value="Exocyst complex component Sec6"/>
    <property type="match status" value="1"/>
</dbReference>
<evidence type="ECO:0000256" key="3">
    <source>
        <dbReference type="ARBA" id="ARBA00022483"/>
    </source>
</evidence>
<organism evidence="5 6">
    <name type="scientific">Aureobasidium melanogenum (strain CBS 110374)</name>
    <name type="common">Aureobasidium pullulans var. melanogenum</name>
    <dbReference type="NCBI Taxonomy" id="1043003"/>
    <lineage>
        <taxon>Eukaryota</taxon>
        <taxon>Fungi</taxon>
        <taxon>Dikarya</taxon>
        <taxon>Ascomycota</taxon>
        <taxon>Pezizomycotina</taxon>
        <taxon>Dothideomycetes</taxon>
        <taxon>Dothideomycetidae</taxon>
        <taxon>Dothideales</taxon>
        <taxon>Saccotheciaceae</taxon>
        <taxon>Aureobasidium</taxon>
    </lineage>
</organism>
<dbReference type="InterPro" id="IPR010326">
    <property type="entry name" value="EXOC3/Sec6"/>
</dbReference>
<protein>
    <submittedName>
        <fullName evidence="5">Exocyst complex component Sec6</fullName>
    </submittedName>
</protein>
<evidence type="ECO:0000256" key="1">
    <source>
        <dbReference type="ARBA" id="ARBA00009447"/>
    </source>
</evidence>
<dbReference type="RefSeq" id="XP_040880040.1">
    <property type="nucleotide sequence ID" value="XM_041021527.1"/>
</dbReference>
<dbReference type="AlphaFoldDB" id="A0A074VZ69"/>
<dbReference type="Proteomes" id="UP000030672">
    <property type="component" value="Unassembled WGS sequence"/>
</dbReference>
<keyword evidence="6" id="KW-1185">Reference proteome</keyword>
<dbReference type="Gene3D" id="1.10.357.50">
    <property type="match status" value="1"/>
</dbReference>
<dbReference type="PANTHER" id="PTHR21292:SF1">
    <property type="entry name" value="EXOCYST COMPLEX COMPONENT 3"/>
    <property type="match status" value="1"/>
</dbReference>
<keyword evidence="4" id="KW-0175">Coiled coil</keyword>
<dbReference type="PANTHER" id="PTHR21292">
    <property type="entry name" value="EXOCYST COMPLEX COMPONENT SEC6-RELATED"/>
    <property type="match status" value="1"/>
</dbReference>
<gene>
    <name evidence="5" type="ORF">M437DRAFT_47787</name>
</gene>
<evidence type="ECO:0000256" key="4">
    <source>
        <dbReference type="SAM" id="Coils"/>
    </source>
</evidence>
<dbReference type="STRING" id="1043003.A0A074VZ69"/>